<name>A0A2D2AYL9_9CAUL</name>
<dbReference type="RefSeq" id="WP_099622367.1">
    <property type="nucleotide sequence ID" value="NZ_CP024201.1"/>
</dbReference>
<dbReference type="Proteomes" id="UP000228945">
    <property type="component" value="Chromosome"/>
</dbReference>
<dbReference type="KEGG" id="cmb:CSW64_12175"/>
<reference evidence="1 2" key="1">
    <citation type="submission" date="2017-10" db="EMBL/GenBank/DDBJ databases">
        <title>Genome sequence of Caulobacter mirabilis FWC38.</title>
        <authorList>
            <person name="Fiebig A."/>
            <person name="Crosson S."/>
        </authorList>
    </citation>
    <scope>NUCLEOTIDE SEQUENCE [LARGE SCALE GENOMIC DNA]</scope>
    <source>
        <strain evidence="1 2">FWC 38</strain>
    </source>
</reference>
<organism evidence="1 2">
    <name type="scientific">Caulobacter mirabilis</name>
    <dbReference type="NCBI Taxonomy" id="69666"/>
    <lineage>
        <taxon>Bacteria</taxon>
        <taxon>Pseudomonadati</taxon>
        <taxon>Pseudomonadota</taxon>
        <taxon>Alphaproteobacteria</taxon>
        <taxon>Caulobacterales</taxon>
        <taxon>Caulobacteraceae</taxon>
        <taxon>Caulobacter</taxon>
    </lineage>
</organism>
<evidence type="ECO:0000313" key="1">
    <source>
        <dbReference type="EMBL" id="ATQ43116.1"/>
    </source>
</evidence>
<evidence type="ECO:0000313" key="2">
    <source>
        <dbReference type="Proteomes" id="UP000228945"/>
    </source>
</evidence>
<dbReference type="EMBL" id="CP024201">
    <property type="protein sequence ID" value="ATQ43116.1"/>
    <property type="molecule type" value="Genomic_DNA"/>
</dbReference>
<dbReference type="OrthoDB" id="2962756at2"/>
<keyword evidence="2" id="KW-1185">Reference proteome</keyword>
<sequence length="303" mass="33595">MKHKRAWDGGEWQSFALQLVQHRHGHQNIQCVPDKVAGDAGIEFIFTGGTLYQCYAPAETSDVAKAAEAQKAKATKDLKKLVTYKDKLIPLLKGLSIDRWILLCPFLDNKEVVAHVRSKAIALRSENLPFLSNQFEGLVHSQEDFAAEIELLRQQSMLPMKIDLSPAMDISAAQGGEIGQKITEKLTRGFEAIETPEKIAARRDTYIRNHLSRENALENLRQNHPALWERSIQCLSAEEQRLAAVGASSSLPGDQLKESVARIEAALSKDLPDMPGAFATTVAIGTVGEWLMRCPLDFPEANK</sequence>
<dbReference type="AlphaFoldDB" id="A0A2D2AYL9"/>
<proteinExistence type="predicted"/>
<accession>A0A2D2AYL9</accession>
<protein>
    <submittedName>
        <fullName evidence="1">Uncharacterized protein</fullName>
    </submittedName>
</protein>
<gene>
    <name evidence="1" type="ORF">CSW64_12175</name>
</gene>